<dbReference type="InterPro" id="IPR004181">
    <property type="entry name" value="Znf_MIZ"/>
</dbReference>
<sequence length="1262" mass="134793">NASGGVRTNKANAKKTATAAASATTPPAAGMTIPVQDPFVMNIRMPIQTQQAARQKLPTWNMYPSSVATNFPSGMISPPMSMALSTDSRPGCSSPASFSTCNGMLMRPNSGPPLNPSFTSMPHGGCQMMPTGPADVINRLSSSPRLYSSVPMQPSQPQQQQQQYLNSSLPTSVSPVGASFSGVSLGHSSQLPNTMTLTNPISHPPMQSGYPSSVQMTNARVVPASMHFQSQTTGSLQIMASNQIQAPNRTLLQSATHTPTTSPYTVEPASVGERLVGAQYTAAGAPPSSSTDMPPGSSTSDTDRLVCPITNGMVWGPTQIQLTDVLHHFLPDGVYMRRFEFDLTANHLNTIVGRSDLDIVVCSHLLSEPLQVCHWPSDAVQIRFNEFLLRLDRGSVSGGQSAHKVACVKQLCRPGRNQLEIAILGLGEDPGQPATINKRRTTAATLETHRFAAFMAHMPALNVLLDGLKRRRPAGVSALCDIIEGRAGLRASSAGSGGGPTPPPRTTPLVAELSLICPVFRTRMNVPGRITGCEHVEAFDMEAFLRREVLWPRLNCPICRHKSPAGLDGLCIDTTIMNAVRLVHPAIESILVRSDGYWRLPPPICLDLPPDIDQWQPIVGPLTEPVTQAFESMAMVRSAQESGRRFSLASVPGSGGQPHPDWSAVQPTNQLSKPQSNTGMPTRNKPSSIGPSLPITPSKETTCSSPWHHGSDSPSVMDRMGGPFSDQRTVESSAESKPPSVSRPSSQPISWHSVHSSPTDQSFIAVSQPGQSPRLITDSSCATLQQHQRNDPPVTGQSVPPRLSVLHTESIPIGVNTEGLLKTRRCSTGSTRIGLTGSDSVRCLAAVPENAVASRPGWSDPVVCASESNSPSRFPPASFNPSSSSLPTSPAVTTRLTSNYYPVSTVPGVSSGILEQPSYSTAQLTTSMIRGPEPATMSATRSLSGSDASSPHVGVPVSSVATITSTAVDDCRTSLLAPSPADRKRTESVAVTPEDEFGKQTKKPTSSLNMGLDFLLSEEQPVPDQATALGLDKVDSGPSSVAVSLTTQPDRFAECDSERSDFRPNKRSFSPHSPIGTVSNTDSSSLPIHDSLGQPYAYANAQSVCQTDSFIVQSSDDMQPDASVKRVKLDLDPSYQPSAEADRHVTLSFPKTDQVLNHEQLTATSCKASEKEPPKSSPEDSLKQAGDPFGVVSNGPHAMVNYKSEENCMESSCVALPFLLSAELDDDRLCNEAIRSLSARIDRIEVFLDEAYIQFVESFPCT</sequence>
<proteinExistence type="predicted"/>
<feature type="non-terminal residue" evidence="7">
    <location>
        <position position="1"/>
    </location>
</feature>
<gene>
    <name evidence="7" type="ORF">DEA37_0010103</name>
</gene>
<feature type="compositionally biased region" description="Polar residues" evidence="5">
    <location>
        <begin position="287"/>
        <end position="300"/>
    </location>
</feature>
<keyword evidence="1" id="KW-0479">Metal-binding</keyword>
<evidence type="ECO:0000259" key="6">
    <source>
        <dbReference type="PROSITE" id="PS51044"/>
    </source>
</evidence>
<feature type="compositionally biased region" description="Polar residues" evidence="5">
    <location>
        <begin position="1067"/>
        <end position="1084"/>
    </location>
</feature>
<feature type="compositionally biased region" description="Low complexity" evidence="5">
    <location>
        <begin position="148"/>
        <end position="163"/>
    </location>
</feature>
<dbReference type="Pfam" id="PF02891">
    <property type="entry name" value="zf-MIZ"/>
    <property type="match status" value="1"/>
</dbReference>
<feature type="region of interest" description="Disordered" evidence="5">
    <location>
        <begin position="645"/>
        <end position="761"/>
    </location>
</feature>
<accession>A0A5J4NFI8</accession>
<feature type="compositionally biased region" description="Low complexity" evidence="5">
    <location>
        <begin position="8"/>
        <end position="29"/>
    </location>
</feature>
<feature type="region of interest" description="Disordered" evidence="5">
    <location>
        <begin position="145"/>
        <end position="171"/>
    </location>
</feature>
<feature type="region of interest" description="Disordered" evidence="5">
    <location>
        <begin position="1056"/>
        <end position="1084"/>
    </location>
</feature>
<feature type="region of interest" description="Disordered" evidence="5">
    <location>
        <begin position="1"/>
        <end position="31"/>
    </location>
</feature>
<dbReference type="GO" id="GO:0008270">
    <property type="term" value="F:zinc ion binding"/>
    <property type="evidence" value="ECO:0007669"/>
    <property type="project" value="UniProtKB-KW"/>
</dbReference>
<dbReference type="EMBL" id="QNGE01003149">
    <property type="protein sequence ID" value="KAA3674441.1"/>
    <property type="molecule type" value="Genomic_DNA"/>
</dbReference>
<evidence type="ECO:0000256" key="2">
    <source>
        <dbReference type="ARBA" id="ARBA00022771"/>
    </source>
</evidence>
<name>A0A5J4NFI8_9TREM</name>
<dbReference type="PANTHER" id="PTHR10782">
    <property type="entry name" value="ZINC FINGER MIZ DOMAIN-CONTAINING PROTEIN"/>
    <property type="match status" value="1"/>
</dbReference>
<evidence type="ECO:0000313" key="8">
    <source>
        <dbReference type="Proteomes" id="UP000324629"/>
    </source>
</evidence>
<dbReference type="Proteomes" id="UP000324629">
    <property type="component" value="Unassembled WGS sequence"/>
</dbReference>
<dbReference type="GO" id="GO:0000785">
    <property type="term" value="C:chromatin"/>
    <property type="evidence" value="ECO:0007669"/>
    <property type="project" value="TreeGrafter"/>
</dbReference>
<feature type="compositionally biased region" description="Polar residues" evidence="5">
    <location>
        <begin position="726"/>
        <end position="735"/>
    </location>
</feature>
<feature type="domain" description="SP-RING-type" evidence="6">
    <location>
        <begin position="500"/>
        <end position="585"/>
    </location>
</feature>
<organism evidence="7 8">
    <name type="scientific">Paragonimus westermani</name>
    <dbReference type="NCBI Taxonomy" id="34504"/>
    <lineage>
        <taxon>Eukaryota</taxon>
        <taxon>Metazoa</taxon>
        <taxon>Spiralia</taxon>
        <taxon>Lophotrochozoa</taxon>
        <taxon>Platyhelminthes</taxon>
        <taxon>Trematoda</taxon>
        <taxon>Digenea</taxon>
        <taxon>Plagiorchiida</taxon>
        <taxon>Troglotremata</taxon>
        <taxon>Troglotrematidae</taxon>
        <taxon>Paragonimus</taxon>
    </lineage>
</organism>
<feature type="region of interest" description="Disordered" evidence="5">
    <location>
        <begin position="282"/>
        <end position="302"/>
    </location>
</feature>
<dbReference type="InterPro" id="IPR057847">
    <property type="entry name" value="ZMIZ1/ZMIZ2_GBD-like"/>
</dbReference>
<evidence type="ECO:0000256" key="1">
    <source>
        <dbReference type="ARBA" id="ARBA00022723"/>
    </source>
</evidence>
<feature type="compositionally biased region" description="Polar residues" evidence="5">
    <location>
        <begin position="665"/>
        <end position="690"/>
    </location>
</feature>
<evidence type="ECO:0000313" key="7">
    <source>
        <dbReference type="EMBL" id="KAA3674441.1"/>
    </source>
</evidence>
<reference evidence="7 8" key="1">
    <citation type="journal article" date="2019" name="Gigascience">
        <title>Whole-genome sequence of the oriental lung fluke Paragonimus westermani.</title>
        <authorList>
            <person name="Oey H."/>
            <person name="Zakrzewski M."/>
            <person name="Narain K."/>
            <person name="Devi K.R."/>
            <person name="Agatsuma T."/>
            <person name="Nawaratna S."/>
            <person name="Gobert G.N."/>
            <person name="Jones M.K."/>
            <person name="Ragan M.A."/>
            <person name="McManus D.P."/>
            <person name="Krause L."/>
        </authorList>
    </citation>
    <scope>NUCLEOTIDE SEQUENCE [LARGE SCALE GENOMIC DNA]</scope>
    <source>
        <strain evidence="7 8">IND2009</strain>
    </source>
</reference>
<keyword evidence="2 4" id="KW-0863">Zinc-finger</keyword>
<dbReference type="PANTHER" id="PTHR10782:SF4">
    <property type="entry name" value="TONALLI, ISOFORM E"/>
    <property type="match status" value="1"/>
</dbReference>
<evidence type="ECO:0000256" key="3">
    <source>
        <dbReference type="ARBA" id="ARBA00022833"/>
    </source>
</evidence>
<evidence type="ECO:0000256" key="4">
    <source>
        <dbReference type="PROSITE-ProRule" id="PRU00452"/>
    </source>
</evidence>
<protein>
    <submittedName>
        <fullName evidence="7">Zinc finger MIZ domain-containing protein</fullName>
    </submittedName>
</protein>
<dbReference type="Gene3D" id="3.30.40.10">
    <property type="entry name" value="Zinc/RING finger domain, C3HC4 (zinc finger)"/>
    <property type="match status" value="1"/>
</dbReference>
<feature type="region of interest" description="Disordered" evidence="5">
    <location>
        <begin position="1164"/>
        <end position="1190"/>
    </location>
</feature>
<feature type="compositionally biased region" description="Polar residues" evidence="5">
    <location>
        <begin position="742"/>
        <end position="761"/>
    </location>
</feature>
<feature type="compositionally biased region" description="Basic and acidic residues" evidence="5">
    <location>
        <begin position="1168"/>
        <end position="1182"/>
    </location>
</feature>
<feature type="region of interest" description="Disordered" evidence="5">
    <location>
        <begin position="976"/>
        <end position="1005"/>
    </location>
</feature>
<feature type="region of interest" description="Disordered" evidence="5">
    <location>
        <begin position="934"/>
        <end position="954"/>
    </location>
</feature>
<feature type="compositionally biased region" description="Low complexity" evidence="5">
    <location>
        <begin position="868"/>
        <end position="891"/>
    </location>
</feature>
<dbReference type="AlphaFoldDB" id="A0A5J4NFI8"/>
<dbReference type="Pfam" id="PF25527">
    <property type="entry name" value="GBD-like_ZMIZ1_ZMIZ2"/>
    <property type="match status" value="1"/>
</dbReference>
<dbReference type="InterPro" id="IPR013083">
    <property type="entry name" value="Znf_RING/FYVE/PHD"/>
</dbReference>
<feature type="compositionally biased region" description="Polar residues" evidence="5">
    <location>
        <begin position="937"/>
        <end position="948"/>
    </location>
</feature>
<dbReference type="GO" id="GO:0061665">
    <property type="term" value="F:SUMO ligase activity"/>
    <property type="evidence" value="ECO:0007669"/>
    <property type="project" value="TreeGrafter"/>
</dbReference>
<evidence type="ECO:0000256" key="5">
    <source>
        <dbReference type="SAM" id="MobiDB-lite"/>
    </source>
</evidence>
<comment type="caution">
    <text evidence="7">The sequence shown here is derived from an EMBL/GenBank/DDBJ whole genome shotgun (WGS) entry which is preliminary data.</text>
</comment>
<keyword evidence="8" id="KW-1185">Reference proteome</keyword>
<dbReference type="GO" id="GO:0016925">
    <property type="term" value="P:protein sumoylation"/>
    <property type="evidence" value="ECO:0007669"/>
    <property type="project" value="TreeGrafter"/>
</dbReference>
<keyword evidence="3" id="KW-0862">Zinc</keyword>
<dbReference type="PROSITE" id="PS51044">
    <property type="entry name" value="ZF_SP_RING"/>
    <property type="match status" value="1"/>
</dbReference>
<feature type="region of interest" description="Disordered" evidence="5">
    <location>
        <begin position="867"/>
        <end position="891"/>
    </location>
</feature>